<dbReference type="Proteomes" id="UP000594759">
    <property type="component" value="Chromosome"/>
</dbReference>
<organism evidence="2 3">
    <name type="scientific">Pedobacter endophyticus</name>
    <dbReference type="NCBI Taxonomy" id="2789740"/>
    <lineage>
        <taxon>Bacteria</taxon>
        <taxon>Pseudomonadati</taxon>
        <taxon>Bacteroidota</taxon>
        <taxon>Sphingobacteriia</taxon>
        <taxon>Sphingobacteriales</taxon>
        <taxon>Sphingobacteriaceae</taxon>
        <taxon>Pedobacter</taxon>
    </lineage>
</organism>
<keyword evidence="3" id="KW-1185">Reference proteome</keyword>
<dbReference type="Pfam" id="PF07843">
    <property type="entry name" value="DUF1634"/>
    <property type="match status" value="1"/>
</dbReference>
<sequence length="132" mass="14569">MEQAEHKQNINDKDIQAILGTLLRAGVIISMTIVLIGGIIFLTHHKGVIADYKVFKPEISEFSSIAAIFNGLATFRGDAIVQFGILMLIFTPIARIIFAIFSFFLERDYLYVIIGFIILAIITISLSGGLAH</sequence>
<feature type="transmembrane region" description="Helical" evidence="1">
    <location>
        <begin position="21"/>
        <end position="42"/>
    </location>
</feature>
<proteinExistence type="predicted"/>
<name>A0A7S9L3L0_9SPHI</name>
<accession>A0A7S9L3L0</accession>
<keyword evidence="1" id="KW-1133">Transmembrane helix</keyword>
<keyword evidence="1" id="KW-0812">Transmembrane</keyword>
<dbReference type="InterPro" id="IPR012861">
    <property type="entry name" value="DUF1634"/>
</dbReference>
<feature type="transmembrane region" description="Helical" evidence="1">
    <location>
        <begin position="79"/>
        <end position="102"/>
    </location>
</feature>
<dbReference type="KEGG" id="pex:IZT61_09320"/>
<feature type="transmembrane region" description="Helical" evidence="1">
    <location>
        <begin position="109"/>
        <end position="131"/>
    </location>
</feature>
<gene>
    <name evidence="2" type="ORF">IZT61_09320</name>
</gene>
<evidence type="ECO:0000313" key="2">
    <source>
        <dbReference type="EMBL" id="QPH41829.1"/>
    </source>
</evidence>
<evidence type="ECO:0000313" key="3">
    <source>
        <dbReference type="Proteomes" id="UP000594759"/>
    </source>
</evidence>
<reference evidence="2 3" key="1">
    <citation type="submission" date="2020-11" db="EMBL/GenBank/DDBJ databases">
        <title>Pedobacter endophytica, an endophytic bacteria isolated form Carex pumila.</title>
        <authorList>
            <person name="Peng Y."/>
            <person name="Jiang L."/>
            <person name="Lee J."/>
        </authorList>
    </citation>
    <scope>NUCLEOTIDE SEQUENCE [LARGE SCALE GENOMIC DNA]</scope>
    <source>
        <strain evidence="2 3">JBR3-12</strain>
    </source>
</reference>
<dbReference type="AlphaFoldDB" id="A0A7S9L3L0"/>
<dbReference type="EMBL" id="CP064939">
    <property type="protein sequence ID" value="QPH41829.1"/>
    <property type="molecule type" value="Genomic_DNA"/>
</dbReference>
<protein>
    <submittedName>
        <fullName evidence="2">DUF1634 domain-containing protein</fullName>
    </submittedName>
</protein>
<keyword evidence="1" id="KW-0472">Membrane</keyword>
<evidence type="ECO:0000256" key="1">
    <source>
        <dbReference type="SAM" id="Phobius"/>
    </source>
</evidence>